<gene>
    <name evidence="2" type="ORF">ElP_28910</name>
</gene>
<feature type="transmembrane region" description="Helical" evidence="1">
    <location>
        <begin position="49"/>
        <end position="67"/>
    </location>
</feature>
<keyword evidence="3" id="KW-1185">Reference proteome</keyword>
<sequence length="188" mass="20880">MPQQEQQQSNDPFHGIRQTGNFILFAVGLLAGPYRLLFYRPGSMGPRSIGFHTIVGVMIGYPLVVQLTGPPMTQEGFQAFAWGNMALYGLLALHFLAAMTSKERRHSEECGQPLAKDDTKEFLLAGVAGLCLLPLCQGMACFVGLGWLASKIQLGLFKAKVDREAQAAYDSMLQAQMQQRAMERLRRW</sequence>
<organism evidence="2 3">
    <name type="scientific">Tautonia plasticadhaerens</name>
    <dbReference type="NCBI Taxonomy" id="2527974"/>
    <lineage>
        <taxon>Bacteria</taxon>
        <taxon>Pseudomonadati</taxon>
        <taxon>Planctomycetota</taxon>
        <taxon>Planctomycetia</taxon>
        <taxon>Isosphaerales</taxon>
        <taxon>Isosphaeraceae</taxon>
        <taxon>Tautonia</taxon>
    </lineage>
</organism>
<evidence type="ECO:0000313" key="3">
    <source>
        <dbReference type="Proteomes" id="UP000317835"/>
    </source>
</evidence>
<accession>A0A518H2D9</accession>
<name>A0A518H2D9_9BACT</name>
<dbReference type="EMBL" id="CP036426">
    <property type="protein sequence ID" value="QDV34994.1"/>
    <property type="molecule type" value="Genomic_DNA"/>
</dbReference>
<dbReference type="KEGG" id="tpla:ElP_28910"/>
<dbReference type="AlphaFoldDB" id="A0A518H2D9"/>
<evidence type="ECO:0000256" key="1">
    <source>
        <dbReference type="SAM" id="Phobius"/>
    </source>
</evidence>
<proteinExistence type="predicted"/>
<dbReference type="RefSeq" id="WP_145270283.1">
    <property type="nucleotide sequence ID" value="NZ_CP036426.1"/>
</dbReference>
<keyword evidence="1" id="KW-0812">Transmembrane</keyword>
<keyword evidence="1" id="KW-0472">Membrane</keyword>
<dbReference type="Proteomes" id="UP000317835">
    <property type="component" value="Chromosome"/>
</dbReference>
<keyword evidence="1" id="KW-1133">Transmembrane helix</keyword>
<protein>
    <submittedName>
        <fullName evidence="2">Uncharacterized protein</fullName>
    </submittedName>
</protein>
<feature type="transmembrane region" description="Helical" evidence="1">
    <location>
        <begin position="122"/>
        <end position="148"/>
    </location>
</feature>
<evidence type="ECO:0000313" key="2">
    <source>
        <dbReference type="EMBL" id="QDV34994.1"/>
    </source>
</evidence>
<feature type="transmembrane region" description="Helical" evidence="1">
    <location>
        <begin position="20"/>
        <end position="37"/>
    </location>
</feature>
<feature type="transmembrane region" description="Helical" evidence="1">
    <location>
        <begin position="79"/>
        <end position="101"/>
    </location>
</feature>
<reference evidence="2 3" key="1">
    <citation type="submission" date="2019-02" db="EMBL/GenBank/DDBJ databases">
        <title>Deep-cultivation of Planctomycetes and their phenomic and genomic characterization uncovers novel biology.</title>
        <authorList>
            <person name="Wiegand S."/>
            <person name="Jogler M."/>
            <person name="Boedeker C."/>
            <person name="Pinto D."/>
            <person name="Vollmers J."/>
            <person name="Rivas-Marin E."/>
            <person name="Kohn T."/>
            <person name="Peeters S.H."/>
            <person name="Heuer A."/>
            <person name="Rast P."/>
            <person name="Oberbeckmann S."/>
            <person name="Bunk B."/>
            <person name="Jeske O."/>
            <person name="Meyerdierks A."/>
            <person name="Storesund J.E."/>
            <person name="Kallscheuer N."/>
            <person name="Luecker S."/>
            <person name="Lage O.M."/>
            <person name="Pohl T."/>
            <person name="Merkel B.J."/>
            <person name="Hornburger P."/>
            <person name="Mueller R.-W."/>
            <person name="Bruemmer F."/>
            <person name="Labrenz M."/>
            <person name="Spormann A.M."/>
            <person name="Op den Camp H."/>
            <person name="Overmann J."/>
            <person name="Amann R."/>
            <person name="Jetten M.S.M."/>
            <person name="Mascher T."/>
            <person name="Medema M.H."/>
            <person name="Devos D.P."/>
            <person name="Kaster A.-K."/>
            <person name="Ovreas L."/>
            <person name="Rohde M."/>
            <person name="Galperin M.Y."/>
            <person name="Jogler C."/>
        </authorList>
    </citation>
    <scope>NUCLEOTIDE SEQUENCE [LARGE SCALE GENOMIC DNA]</scope>
    <source>
        <strain evidence="2 3">ElP</strain>
    </source>
</reference>